<dbReference type="PANTHER" id="PTHR33567:SF3">
    <property type="entry name" value="CHROMATE ION TRANSPORTER (EUROFUNG)"/>
    <property type="match status" value="1"/>
</dbReference>
<name>A0A108U974_9GAMM</name>
<dbReference type="GO" id="GO:0005886">
    <property type="term" value="C:plasma membrane"/>
    <property type="evidence" value="ECO:0007669"/>
    <property type="project" value="UniProtKB-SubCell"/>
</dbReference>
<evidence type="ECO:0000256" key="5">
    <source>
        <dbReference type="ARBA" id="ARBA00022989"/>
    </source>
</evidence>
<comment type="subcellular location">
    <subcellularLocation>
        <location evidence="1">Cell membrane</location>
        <topology evidence="1">Multi-pass membrane protein</topology>
    </subcellularLocation>
</comment>
<reference evidence="8 9" key="1">
    <citation type="journal article" date="2014" name="Genome Announc.">
        <title>Draft Genome Sequence of Lysobacter capsici AZ78, a Bacterium Antagonistic to Plant-Pathogenic Oomycetes.</title>
        <authorList>
            <person name="Puopolo G."/>
            <person name="Sonego P."/>
            <person name="Engelen K."/>
            <person name="Pertot I."/>
        </authorList>
    </citation>
    <scope>NUCLEOTIDE SEQUENCE [LARGE SCALE GENOMIC DNA]</scope>
    <source>
        <strain evidence="8 9">AZ78</strain>
    </source>
</reference>
<evidence type="ECO:0000256" key="2">
    <source>
        <dbReference type="ARBA" id="ARBA00005262"/>
    </source>
</evidence>
<keyword evidence="3" id="KW-1003">Cell membrane</keyword>
<comment type="caution">
    <text evidence="8">The sequence shown here is derived from an EMBL/GenBank/DDBJ whole genome shotgun (WGS) entry which is preliminary data.</text>
</comment>
<proteinExistence type="inferred from homology"/>
<sequence>MHPQPEIAPEDSLATRGSASEVFRIFLRLGLTSFGGPIAHLGYFREEFVARRGWFSDASFAQLLSLCQFLPGPASSQMGAAIGLFRAGWWGAAAAFVAFTAPSMLLMFCLAVFAPRVFGHAAGVVLVHGLKLVAVVVVAHGLIGMARTLTPDLRRVAIAAGACALVLVAGGAGWQLLAIAAGGALGAWLCPAVAPGAVASFPVPYARRTAAICALLFLAGLAGSLLLPAGPPSLGGLASAFYRSGALVFGGGHVVLPLLESELVASGWMSADTFLTGYGAAQAMPGPMFSLAAYLGASVDAGAAPLASATLALLCVFLPGFLLLFATLPVWATVARRPLAGRALAGVNAAVVGLLAAAFYDPVWREGVNSPVDMVIVAIGLCMLAVFRLPALWAVAWCVGSASVWAWLGGAFQ</sequence>
<comment type="similarity">
    <text evidence="2">Belongs to the chromate ion transporter (CHR) (TC 2.A.51) family.</text>
</comment>
<feature type="transmembrane region" description="Helical" evidence="7">
    <location>
        <begin position="279"/>
        <end position="297"/>
    </location>
</feature>
<dbReference type="NCBIfam" id="TIGR00937">
    <property type="entry name" value="2A51"/>
    <property type="match status" value="1"/>
</dbReference>
<dbReference type="OrthoDB" id="8969999at2"/>
<evidence type="ECO:0000256" key="4">
    <source>
        <dbReference type="ARBA" id="ARBA00022692"/>
    </source>
</evidence>
<feature type="transmembrane region" description="Helical" evidence="7">
    <location>
        <begin position="120"/>
        <end position="144"/>
    </location>
</feature>
<evidence type="ECO:0000256" key="6">
    <source>
        <dbReference type="ARBA" id="ARBA00023136"/>
    </source>
</evidence>
<evidence type="ECO:0000313" key="8">
    <source>
        <dbReference type="EMBL" id="KWS04873.1"/>
    </source>
</evidence>
<keyword evidence="5 7" id="KW-1133">Transmembrane helix</keyword>
<evidence type="ECO:0000313" key="9">
    <source>
        <dbReference type="Proteomes" id="UP000023435"/>
    </source>
</evidence>
<dbReference type="AlphaFoldDB" id="A0A108U974"/>
<organism evidence="8 9">
    <name type="scientific">Lysobacter capsici AZ78</name>
    <dbReference type="NCBI Taxonomy" id="1444315"/>
    <lineage>
        <taxon>Bacteria</taxon>
        <taxon>Pseudomonadati</taxon>
        <taxon>Pseudomonadota</taxon>
        <taxon>Gammaproteobacteria</taxon>
        <taxon>Lysobacterales</taxon>
        <taxon>Lysobacteraceae</taxon>
        <taxon>Lysobacter</taxon>
    </lineage>
</organism>
<keyword evidence="9" id="KW-1185">Reference proteome</keyword>
<dbReference type="PANTHER" id="PTHR33567">
    <property type="entry name" value="CHROMATE ION TRANSPORTER (EUROFUNG)"/>
    <property type="match status" value="1"/>
</dbReference>
<evidence type="ECO:0000256" key="1">
    <source>
        <dbReference type="ARBA" id="ARBA00004651"/>
    </source>
</evidence>
<keyword evidence="4 7" id="KW-0812">Transmembrane</keyword>
<dbReference type="InterPro" id="IPR014047">
    <property type="entry name" value="Chr_Tranpt_l_chain"/>
</dbReference>
<dbReference type="InterPro" id="IPR003370">
    <property type="entry name" value="Chromate_transpt"/>
</dbReference>
<keyword evidence="6 7" id="KW-0472">Membrane</keyword>
<feature type="transmembrane region" description="Helical" evidence="7">
    <location>
        <begin position="87"/>
        <end position="114"/>
    </location>
</feature>
<feature type="transmembrane region" description="Helical" evidence="7">
    <location>
        <begin position="309"/>
        <end position="331"/>
    </location>
</feature>
<evidence type="ECO:0000256" key="7">
    <source>
        <dbReference type="SAM" id="Phobius"/>
    </source>
</evidence>
<feature type="transmembrane region" description="Helical" evidence="7">
    <location>
        <begin position="209"/>
        <end position="228"/>
    </location>
</feature>
<dbReference type="EMBL" id="JAJA02000001">
    <property type="protein sequence ID" value="KWS04873.1"/>
    <property type="molecule type" value="Genomic_DNA"/>
</dbReference>
<dbReference type="Pfam" id="PF02417">
    <property type="entry name" value="Chromate_transp"/>
    <property type="match status" value="2"/>
</dbReference>
<dbReference type="RefSeq" id="WP_051546754.1">
    <property type="nucleotide sequence ID" value="NZ_JAJA02000001.1"/>
</dbReference>
<accession>A0A108U974</accession>
<feature type="transmembrane region" description="Helical" evidence="7">
    <location>
        <begin position="156"/>
        <end position="189"/>
    </location>
</feature>
<evidence type="ECO:0000256" key="3">
    <source>
        <dbReference type="ARBA" id="ARBA00022475"/>
    </source>
</evidence>
<protein>
    <submittedName>
        <fullName evidence="8">Chromate transport protein ChrA</fullName>
    </submittedName>
</protein>
<dbReference type="PIRSF" id="PIRSF004810">
    <property type="entry name" value="ChrA"/>
    <property type="match status" value="1"/>
</dbReference>
<dbReference type="Proteomes" id="UP000023435">
    <property type="component" value="Unassembled WGS sequence"/>
</dbReference>
<gene>
    <name evidence="8" type="ORF">AZ78_2423</name>
</gene>
<feature type="transmembrane region" description="Helical" evidence="7">
    <location>
        <begin position="240"/>
        <end position="259"/>
    </location>
</feature>
<dbReference type="GO" id="GO:0015109">
    <property type="term" value="F:chromate transmembrane transporter activity"/>
    <property type="evidence" value="ECO:0007669"/>
    <property type="project" value="InterPro"/>
</dbReference>
<feature type="transmembrane region" description="Helical" evidence="7">
    <location>
        <begin position="343"/>
        <end position="363"/>
    </location>
</feature>
<feature type="transmembrane region" description="Helical" evidence="7">
    <location>
        <begin position="25"/>
        <end position="44"/>
    </location>
</feature>
<feature type="transmembrane region" description="Helical" evidence="7">
    <location>
        <begin position="375"/>
        <end position="408"/>
    </location>
</feature>